<reference evidence="2 3" key="1">
    <citation type="submission" date="2020-04" db="EMBL/GenBank/DDBJ databases">
        <authorList>
            <person name="Laetsch R D."/>
            <person name="Stevens L."/>
            <person name="Kumar S."/>
            <person name="Blaxter L. M."/>
        </authorList>
    </citation>
    <scope>NUCLEOTIDE SEQUENCE [LARGE SCALE GENOMIC DNA]</scope>
</reference>
<sequence>MQNDASRDFFENRETVYDIENIEELDHFEIGDAGCSDPEEVAESEIGIWPESDEKANPKKQRKGKRPGRKLQGTIIKVPRKQPPRECRIKSYQEFANFDGDEEMGIEIEVDEGDEEEEFYNNKTWRLFVRTDGSGMHFDWPIYSESVVTITNVVTIISSNASVVPEDQICTTIPQEYTNTGTFVVHLEEFLSKEELCNDGLGVWQPASMFVRKYVVQKSSRRPLVTERNDHNLKIVCEQFVHPGTDSRGDFFRRIYTGFDKDEHMIPYVIISYQWMGEPHPLTVCCNEEETEKSEPATWKKCANEEIHVPILLKTACNYNTAISILLSCDKFENYGKSVPMEVHECVTFALDVTQCGGETAIHADGNKWSKPSGKSRQYRVIYDVNGDEDSWRFERTQTADFDVQVICRVYAGRDESFGLLRKIFVLRIQPSCPQHVVDSLVNVNIAIVSYSWRQMPPVPFYMDPSTSNSGEIEVGEEAIPNDKNTLM</sequence>
<feature type="region of interest" description="Disordered" evidence="1">
    <location>
        <begin position="469"/>
        <end position="488"/>
    </location>
</feature>
<feature type="compositionally biased region" description="Basic residues" evidence="1">
    <location>
        <begin position="58"/>
        <end position="69"/>
    </location>
</feature>
<gene>
    <name evidence="2" type="ORF">CBOVIS_LOCUS8018</name>
</gene>
<evidence type="ECO:0000313" key="3">
    <source>
        <dbReference type="Proteomes" id="UP000494206"/>
    </source>
</evidence>
<dbReference type="EMBL" id="CADEPM010000005">
    <property type="protein sequence ID" value="CAB3405873.1"/>
    <property type="molecule type" value="Genomic_DNA"/>
</dbReference>
<dbReference type="AlphaFoldDB" id="A0A8S1F2C3"/>
<dbReference type="Proteomes" id="UP000494206">
    <property type="component" value="Unassembled WGS sequence"/>
</dbReference>
<comment type="caution">
    <text evidence="2">The sequence shown here is derived from an EMBL/GenBank/DDBJ whole genome shotgun (WGS) entry which is preliminary data.</text>
</comment>
<name>A0A8S1F2C3_9PELO</name>
<feature type="region of interest" description="Disordered" evidence="1">
    <location>
        <begin position="31"/>
        <end position="71"/>
    </location>
</feature>
<accession>A0A8S1F2C3</accession>
<keyword evidence="3" id="KW-1185">Reference proteome</keyword>
<evidence type="ECO:0000256" key="1">
    <source>
        <dbReference type="SAM" id="MobiDB-lite"/>
    </source>
</evidence>
<proteinExistence type="predicted"/>
<organism evidence="2 3">
    <name type="scientific">Caenorhabditis bovis</name>
    <dbReference type="NCBI Taxonomy" id="2654633"/>
    <lineage>
        <taxon>Eukaryota</taxon>
        <taxon>Metazoa</taxon>
        <taxon>Ecdysozoa</taxon>
        <taxon>Nematoda</taxon>
        <taxon>Chromadorea</taxon>
        <taxon>Rhabditida</taxon>
        <taxon>Rhabditina</taxon>
        <taxon>Rhabditomorpha</taxon>
        <taxon>Rhabditoidea</taxon>
        <taxon>Rhabditidae</taxon>
        <taxon>Peloderinae</taxon>
        <taxon>Caenorhabditis</taxon>
    </lineage>
</organism>
<evidence type="ECO:0000313" key="2">
    <source>
        <dbReference type="EMBL" id="CAB3405873.1"/>
    </source>
</evidence>
<dbReference type="OrthoDB" id="5805599at2759"/>
<protein>
    <submittedName>
        <fullName evidence="2">Uncharacterized protein</fullName>
    </submittedName>
</protein>